<evidence type="ECO:0000313" key="4">
    <source>
        <dbReference type="Proteomes" id="UP000016895"/>
    </source>
</evidence>
<accession>U4KIG0</accession>
<gene>
    <name evidence="3" type="ORF">VIBNI_B0829</name>
</gene>
<dbReference type="AlphaFoldDB" id="U4KIG0"/>
<dbReference type="RefSeq" id="WP_022561206.1">
    <property type="nucleotide sequence ID" value="NC_022543.1"/>
</dbReference>
<evidence type="ECO:0000313" key="3">
    <source>
        <dbReference type="EMBL" id="CCO60615.1"/>
    </source>
</evidence>
<keyword evidence="4" id="KW-1185">Reference proteome</keyword>
<keyword evidence="2" id="KW-0472">Membrane</keyword>
<feature type="compositionally biased region" description="Basic residues" evidence="1">
    <location>
        <begin position="105"/>
        <end position="116"/>
    </location>
</feature>
<evidence type="ECO:0008006" key="5">
    <source>
        <dbReference type="Google" id="ProtNLM"/>
    </source>
</evidence>
<dbReference type="Proteomes" id="UP000016895">
    <property type="component" value="Chromosome 2"/>
</dbReference>
<dbReference type="PATRIC" id="fig|1260221.3.peg.4462"/>
<organism evidence="3 4">
    <name type="scientific">Vibrio nigripulchritudo</name>
    <dbReference type="NCBI Taxonomy" id="28173"/>
    <lineage>
        <taxon>Bacteria</taxon>
        <taxon>Pseudomonadati</taxon>
        <taxon>Pseudomonadota</taxon>
        <taxon>Gammaproteobacteria</taxon>
        <taxon>Vibrionales</taxon>
        <taxon>Vibrionaceae</taxon>
        <taxon>Vibrio</taxon>
    </lineage>
</organism>
<dbReference type="EMBL" id="FO203527">
    <property type="protein sequence ID" value="CCO60615.1"/>
    <property type="molecule type" value="Genomic_DNA"/>
</dbReference>
<feature type="transmembrane region" description="Helical" evidence="2">
    <location>
        <begin position="18"/>
        <end position="40"/>
    </location>
</feature>
<dbReference type="STRING" id="28173.VIBNI_B0829"/>
<dbReference type="KEGG" id="vni:VIBNI_B0829"/>
<feature type="region of interest" description="Disordered" evidence="1">
    <location>
        <begin position="97"/>
        <end position="116"/>
    </location>
</feature>
<evidence type="ECO:0000256" key="1">
    <source>
        <dbReference type="SAM" id="MobiDB-lite"/>
    </source>
</evidence>
<sequence>MAKSTRSLPLLKTLKAKLIAAFGAVLITLAVIGLTSYLALTTASDGFKNYRELARDSNLAGILQSNMLMVRMNVKDFLLTGSQKDINQYDDYFKEVRKSAESRRQRNQQTRKGRDG</sequence>
<keyword evidence="2" id="KW-0812">Transmembrane</keyword>
<keyword evidence="2" id="KW-1133">Transmembrane helix</keyword>
<dbReference type="OrthoDB" id="9795078at2"/>
<proteinExistence type="predicted"/>
<protein>
    <recommendedName>
        <fullName evidence="5">Methyl-accepting chemotaxis protein</fullName>
    </recommendedName>
</protein>
<evidence type="ECO:0000256" key="2">
    <source>
        <dbReference type="SAM" id="Phobius"/>
    </source>
</evidence>
<name>U4KIG0_9VIBR</name>
<reference evidence="3 4" key="1">
    <citation type="journal article" date="2013" name="ISME J.">
        <title>Comparative genomics of pathogenic lineages of Vibrio nigripulchritudo identifies virulence-associated traits.</title>
        <authorList>
            <person name="Goudenege D."/>
            <person name="Labreuche Y."/>
            <person name="Krin E."/>
            <person name="Ansquer D."/>
            <person name="Mangenot S."/>
            <person name="Calteau A."/>
            <person name="Medigue C."/>
            <person name="Mazel D."/>
            <person name="Polz M.F."/>
            <person name="Le Roux F."/>
        </authorList>
    </citation>
    <scope>NUCLEOTIDE SEQUENCE [LARGE SCALE GENOMIC DNA]</scope>
    <source>
        <strain evidence="4">SnF1</strain>
    </source>
</reference>